<keyword evidence="8" id="KW-0032">Aminotransferase</keyword>
<dbReference type="InterPro" id="IPR015421">
    <property type="entry name" value="PyrdxlP-dep_Trfase_major"/>
</dbReference>
<comment type="similarity">
    <text evidence="2">Belongs to the Orn/Lys/Arg decarboxylase class-I family.</text>
</comment>
<comment type="caution">
    <text evidence="8">The sequence shown here is derived from an EMBL/GenBank/DDBJ whole genome shotgun (WGS) entry which is preliminary data.</text>
</comment>
<gene>
    <name evidence="8" type="ORF">P6P90_13760</name>
</gene>
<evidence type="ECO:0000313" key="9">
    <source>
        <dbReference type="Proteomes" id="UP001218246"/>
    </source>
</evidence>
<reference evidence="8 9" key="1">
    <citation type="submission" date="2023-04" db="EMBL/GenBank/DDBJ databases">
        <title>Ectobacillus antri isolated from activated sludge.</title>
        <authorList>
            <person name="Yan P."/>
            <person name="Liu X."/>
        </authorList>
    </citation>
    <scope>NUCLEOTIDE SEQUENCE [LARGE SCALE GENOMIC DNA]</scope>
    <source>
        <strain evidence="8 9">C18H</strain>
    </source>
</reference>
<dbReference type="RefSeq" id="WP_124565592.1">
    <property type="nucleotide sequence ID" value="NZ_JARRRY010000016.1"/>
</dbReference>
<dbReference type="PANTHER" id="PTHR43277:SF3">
    <property type="entry name" value="DECARBOXYLASE, PUTATIVE-RELATED"/>
    <property type="match status" value="1"/>
</dbReference>
<name>A0ABT6H6P7_9BACI</name>
<keyword evidence="8" id="KW-0808">Transferase</keyword>
<keyword evidence="5" id="KW-0456">Lyase</keyword>
<dbReference type="InterPro" id="IPR015424">
    <property type="entry name" value="PyrdxlP-dep_Trfase"/>
</dbReference>
<dbReference type="Pfam" id="PF03711">
    <property type="entry name" value="OKR_DC_1_C"/>
    <property type="match status" value="1"/>
</dbReference>
<proteinExistence type="inferred from homology"/>
<dbReference type="EMBL" id="JARULN010000017">
    <property type="protein sequence ID" value="MDG5755012.1"/>
    <property type="molecule type" value="Genomic_DNA"/>
</dbReference>
<dbReference type="Gene3D" id="3.90.105.10">
    <property type="entry name" value="Molybdopterin biosynthesis moea protein, domain 2"/>
    <property type="match status" value="1"/>
</dbReference>
<dbReference type="InterPro" id="IPR008286">
    <property type="entry name" value="Prn/Lys/Arg_de-COase_C"/>
</dbReference>
<dbReference type="SUPFAM" id="SSF53383">
    <property type="entry name" value="PLP-dependent transferases"/>
    <property type="match status" value="1"/>
</dbReference>
<feature type="domain" description="Orn/Lys/Arg decarboxylases family 1 pyridoxal-P attachment site" evidence="6">
    <location>
        <begin position="6"/>
        <end position="279"/>
    </location>
</feature>
<organism evidence="8 9">
    <name type="scientific">Ectobacillus antri</name>
    <dbReference type="NCBI Taxonomy" id="2486280"/>
    <lineage>
        <taxon>Bacteria</taxon>
        <taxon>Bacillati</taxon>
        <taxon>Bacillota</taxon>
        <taxon>Bacilli</taxon>
        <taxon>Bacillales</taxon>
        <taxon>Bacillaceae</taxon>
        <taxon>Ectobacillus</taxon>
    </lineage>
</organism>
<feature type="domain" description="Orn/Lys/Arg decarboxylase C-terminal" evidence="7">
    <location>
        <begin position="395"/>
        <end position="451"/>
    </location>
</feature>
<dbReference type="InterPro" id="IPR000310">
    <property type="entry name" value="Orn/Lys/Arg_deCO2ase_major_dom"/>
</dbReference>
<dbReference type="Proteomes" id="UP001218246">
    <property type="component" value="Unassembled WGS sequence"/>
</dbReference>
<keyword evidence="9" id="KW-1185">Reference proteome</keyword>
<evidence type="ECO:0000256" key="1">
    <source>
        <dbReference type="ARBA" id="ARBA00001933"/>
    </source>
</evidence>
<sequence>MNQLKTPLYDALVQFAHHKPVSFHVPGHKNGRFASKHASKYFNNLLEIDVTELSNLDDLHHPTECIKEAAELVADLYEVKKSFLLVNGSTVGNLAMILATCRSGDIVLVQRNCHKSVINGIELAGAVPVFLRTEVDEKAQVPVGVAYETLEAAIEAYPHAKALILTHPNYYGMTQNLQSMINLAHKHHLVVLVDEAHGAHFCLGHPFPKSALAYGADIVVHSAHKTLPAMTMGSYLHVNSSRVEEEMVAEYLHMLQSSSPSYPIMASLDLARFELAQIKESDIEPLLAFYRVWKERLACIPQIEMLYPNDPLKVIIQTRCTLSGFELQALFEEKGIYTELADVYNVLFILPLYIDETLVQVVDIIADALRAYPVMPSNKLAAPSEPLLQALEIPYRQLAKFPKRELPLEKTLGYLAAQPVVPYPPGIPLLLKGERITNTHLRQIMYLKEAGATFQTDIEYIKVYDSTPPCLKAD</sequence>
<dbReference type="PANTHER" id="PTHR43277">
    <property type="entry name" value="ARGININE DECARBOXYLASE"/>
    <property type="match status" value="1"/>
</dbReference>
<evidence type="ECO:0000256" key="2">
    <source>
        <dbReference type="ARBA" id="ARBA00010671"/>
    </source>
</evidence>
<dbReference type="GO" id="GO:0008483">
    <property type="term" value="F:transaminase activity"/>
    <property type="evidence" value="ECO:0007669"/>
    <property type="project" value="UniProtKB-KW"/>
</dbReference>
<evidence type="ECO:0000259" key="6">
    <source>
        <dbReference type="Pfam" id="PF01276"/>
    </source>
</evidence>
<evidence type="ECO:0000256" key="3">
    <source>
        <dbReference type="ARBA" id="ARBA00022793"/>
    </source>
</evidence>
<keyword evidence="3" id="KW-0210">Decarboxylase</keyword>
<accession>A0ABT6H6P7</accession>
<comment type="cofactor">
    <cofactor evidence="1">
        <name>pyridoxal 5'-phosphate</name>
        <dbReference type="ChEBI" id="CHEBI:597326"/>
    </cofactor>
</comment>
<dbReference type="Pfam" id="PF01276">
    <property type="entry name" value="OKR_DC_1"/>
    <property type="match status" value="1"/>
</dbReference>
<evidence type="ECO:0000256" key="4">
    <source>
        <dbReference type="ARBA" id="ARBA00022898"/>
    </source>
</evidence>
<dbReference type="InterPro" id="IPR052357">
    <property type="entry name" value="Orn_Lys_Arg_decarboxylase-I"/>
</dbReference>
<evidence type="ECO:0000259" key="7">
    <source>
        <dbReference type="Pfam" id="PF03711"/>
    </source>
</evidence>
<evidence type="ECO:0000313" key="8">
    <source>
        <dbReference type="EMBL" id="MDG5755012.1"/>
    </source>
</evidence>
<keyword evidence="4" id="KW-0663">Pyridoxal phosphate</keyword>
<dbReference type="CDD" id="cd00615">
    <property type="entry name" value="Orn_deC_like"/>
    <property type="match status" value="1"/>
</dbReference>
<dbReference type="Gene3D" id="3.40.640.10">
    <property type="entry name" value="Type I PLP-dependent aspartate aminotransferase-like (Major domain)"/>
    <property type="match status" value="1"/>
</dbReference>
<evidence type="ECO:0000256" key="5">
    <source>
        <dbReference type="ARBA" id="ARBA00023239"/>
    </source>
</evidence>
<protein>
    <submittedName>
        <fullName evidence="8">Aminotransferase class I/II-fold pyridoxal phosphate-dependent enzyme</fullName>
    </submittedName>
</protein>